<proteinExistence type="predicted"/>
<gene>
    <name evidence="1" type="ORF">UA18_03466</name>
</gene>
<sequence>MHDVESPLETADVSITCELTCALLKVTSHVALPEDVRVVVDSALRKVGYSAPAKGTEQCSSF</sequence>
<evidence type="ECO:0000313" key="1">
    <source>
        <dbReference type="EMBL" id="SAJ96640.1"/>
    </source>
</evidence>
<accession>A0ABD7L6P2</accession>
<evidence type="ECO:0000313" key="2">
    <source>
        <dbReference type="Proteomes" id="UP000196218"/>
    </source>
</evidence>
<dbReference type="Proteomes" id="UP000196218">
    <property type="component" value="Unassembled WGS sequence"/>
</dbReference>
<name>A0ABD7L6P2_9BURK</name>
<comment type="caution">
    <text evidence="1">The sequence shown here is derived from an EMBL/GenBank/DDBJ whole genome shotgun (WGS) entry which is preliminary data.</text>
</comment>
<dbReference type="EMBL" id="FKJW01000004">
    <property type="protein sequence ID" value="SAJ96640.1"/>
    <property type="molecule type" value="Genomic_DNA"/>
</dbReference>
<dbReference type="AlphaFoldDB" id="A0ABD7L6P2"/>
<reference evidence="1 2" key="1">
    <citation type="submission" date="2016-04" db="EMBL/GenBank/DDBJ databases">
        <authorList>
            <person name="Peeters C."/>
        </authorList>
    </citation>
    <scope>NUCLEOTIDE SEQUENCE [LARGE SCALE GENOMIC DNA]</scope>
    <source>
        <strain evidence="1">LMG 29311</strain>
    </source>
</reference>
<protein>
    <submittedName>
        <fullName evidence="1">Uncharacterized protein</fullName>
    </submittedName>
</protein>
<organism evidence="1 2">
    <name type="scientific">Burkholderia multivorans</name>
    <dbReference type="NCBI Taxonomy" id="87883"/>
    <lineage>
        <taxon>Bacteria</taxon>
        <taxon>Pseudomonadati</taxon>
        <taxon>Pseudomonadota</taxon>
        <taxon>Betaproteobacteria</taxon>
        <taxon>Burkholderiales</taxon>
        <taxon>Burkholderiaceae</taxon>
        <taxon>Burkholderia</taxon>
        <taxon>Burkholderia cepacia complex</taxon>
    </lineage>
</organism>